<keyword evidence="1" id="KW-0677">Repeat</keyword>
<reference evidence="4" key="1">
    <citation type="submission" date="2021-04" db="EMBL/GenBank/DDBJ databases">
        <title>Genomic sequence of Actinosynnema pretiosum subsp. pretiosum ATCC 31280 (C-14919).</title>
        <authorList>
            <person name="Bai L."/>
            <person name="Wang X."/>
            <person name="Xiao Y."/>
        </authorList>
    </citation>
    <scope>NUCLEOTIDE SEQUENCE</scope>
    <source>
        <strain evidence="4">ATCC 31280</strain>
    </source>
</reference>
<dbReference type="AlphaFoldDB" id="A0AA45L9F7"/>
<gene>
    <name evidence="4" type="ORF">KCV87_06190</name>
</gene>
<dbReference type="InterPro" id="IPR011717">
    <property type="entry name" value="TPR-4"/>
</dbReference>
<dbReference type="Pfam" id="PF13432">
    <property type="entry name" value="TPR_16"/>
    <property type="match status" value="4"/>
</dbReference>
<dbReference type="SMART" id="SM00028">
    <property type="entry name" value="TPR"/>
    <property type="match status" value="7"/>
</dbReference>
<dbReference type="PANTHER" id="PTHR44858">
    <property type="entry name" value="TETRATRICOPEPTIDE REPEAT PROTEIN 6"/>
    <property type="match status" value="1"/>
</dbReference>
<dbReference type="InterPro" id="IPR019734">
    <property type="entry name" value="TPR_rpt"/>
</dbReference>
<dbReference type="EMBL" id="CP073249">
    <property type="protein sequence ID" value="QUF05682.1"/>
    <property type="molecule type" value="Genomic_DNA"/>
</dbReference>
<evidence type="ECO:0000256" key="3">
    <source>
        <dbReference type="PROSITE-ProRule" id="PRU00339"/>
    </source>
</evidence>
<dbReference type="PROSITE" id="PS50005">
    <property type="entry name" value="TPR"/>
    <property type="match status" value="3"/>
</dbReference>
<evidence type="ECO:0000256" key="2">
    <source>
        <dbReference type="ARBA" id="ARBA00022803"/>
    </source>
</evidence>
<feature type="repeat" description="TPR" evidence="3">
    <location>
        <begin position="637"/>
        <end position="670"/>
    </location>
</feature>
<dbReference type="PANTHER" id="PTHR44858:SF1">
    <property type="entry name" value="UDP-N-ACETYLGLUCOSAMINE--PEPTIDE N-ACETYLGLUCOSAMINYLTRANSFERASE SPINDLY-RELATED"/>
    <property type="match status" value="1"/>
</dbReference>
<dbReference type="GO" id="GO:0042802">
    <property type="term" value="F:identical protein binding"/>
    <property type="evidence" value="ECO:0007669"/>
    <property type="project" value="InterPro"/>
</dbReference>
<sequence>MTARHLWVRADRAADRAAHVAALDLPPLLARVDAHRNLRGPYSAAGTLLRALAPDVLADHPDLAARHNIEVATVAPELAALVPSPWSSMEWTVSTEERTRFYSRLHTLNIANGLADLLRATLTAPATLVVDNAHHADPTDQEFVAVLLRRTDLPNLHVVVCTATTPLEDPKGELSLSLKEVLPAHTTPLTAPALPDPPYRSYVDSDGAEDDPRSLADYHALPPAERAALHDARRAELAARSEKSLELGAIPFHAERGSDQERRTATLLTAMDHCRKVGLYQAAVDFGVRGRAAVDRESDPKLWWHFTEGASTAMASVGRAEEAEEIYHEARAASADPVVHMNLAYGSAMLYARHFPAERRDFQRARGWMNLSIALADQLGDPKERAFHSVFSRNGLALVEVRQGRPAEALRLLEEGMARLDADLAPGEHPLHRSVLRYNRAQVNAMTGKVEEALADYQAVAALDPDFPEHHFHVASMLRKLGRDEEALEAFERVLPLSPPFPEVHYNLGDTRLALGDAEGALAEFTKVLELDPAHQEARLSRAELRCDLGDHAGALADVEAGLALSPDNPMLRCVQATALADAGAPDQARTLIESLTTTHPTCAQAWAIRARLEYESGELPQALADFDESVRLLDAPEVRYNRALVLEETGDYTRAAQDYREVLARTEDEDARDRLAHCLSLT</sequence>
<proteinExistence type="predicted"/>
<dbReference type="Pfam" id="PF07721">
    <property type="entry name" value="TPR_4"/>
    <property type="match status" value="1"/>
</dbReference>
<accession>A0AA45L9F7</accession>
<evidence type="ECO:0000256" key="1">
    <source>
        <dbReference type="ARBA" id="ARBA00022737"/>
    </source>
</evidence>
<name>A0AA45L9F7_9PSEU</name>
<evidence type="ECO:0000313" key="4">
    <source>
        <dbReference type="EMBL" id="QUF05682.1"/>
    </source>
</evidence>
<evidence type="ECO:0000313" key="5">
    <source>
        <dbReference type="Proteomes" id="UP000677152"/>
    </source>
</evidence>
<dbReference type="Gene3D" id="1.25.40.10">
    <property type="entry name" value="Tetratricopeptide repeat domain"/>
    <property type="match status" value="2"/>
</dbReference>
<organism evidence="4 5">
    <name type="scientific">Actinosynnema pretiosum subsp. pretiosum</name>
    <dbReference type="NCBI Taxonomy" id="103721"/>
    <lineage>
        <taxon>Bacteria</taxon>
        <taxon>Bacillati</taxon>
        <taxon>Actinomycetota</taxon>
        <taxon>Actinomycetes</taxon>
        <taxon>Pseudonocardiales</taxon>
        <taxon>Pseudonocardiaceae</taxon>
        <taxon>Actinosynnema</taxon>
    </lineage>
</organism>
<dbReference type="InterPro" id="IPR011990">
    <property type="entry name" value="TPR-like_helical_dom_sf"/>
</dbReference>
<keyword evidence="2 3" id="KW-0802">TPR repeat</keyword>
<dbReference type="Proteomes" id="UP000677152">
    <property type="component" value="Chromosome"/>
</dbReference>
<feature type="repeat" description="TPR" evidence="3">
    <location>
        <begin position="468"/>
        <end position="501"/>
    </location>
</feature>
<protein>
    <submittedName>
        <fullName evidence="4">Tetratricopeptide repeat protein</fullName>
    </submittedName>
</protein>
<feature type="repeat" description="TPR" evidence="3">
    <location>
        <begin position="502"/>
        <end position="535"/>
    </location>
</feature>
<dbReference type="SUPFAM" id="SSF48452">
    <property type="entry name" value="TPR-like"/>
    <property type="match status" value="2"/>
</dbReference>
<dbReference type="InterPro" id="IPR050498">
    <property type="entry name" value="Ycf3"/>
</dbReference>